<evidence type="ECO:0000256" key="3">
    <source>
        <dbReference type="ARBA" id="ARBA00022630"/>
    </source>
</evidence>
<dbReference type="Pfam" id="PF08031">
    <property type="entry name" value="BBE"/>
    <property type="match status" value="1"/>
</dbReference>
<dbReference type="EMBL" id="BAABAS010000005">
    <property type="protein sequence ID" value="GAA4229436.1"/>
    <property type="molecule type" value="Genomic_DNA"/>
</dbReference>
<name>A0ABP8BXT9_9ACTN</name>
<dbReference type="PANTHER" id="PTHR42973:SF39">
    <property type="entry name" value="FAD-BINDING PCMH-TYPE DOMAIN-CONTAINING PROTEIN"/>
    <property type="match status" value="1"/>
</dbReference>
<evidence type="ECO:0000313" key="7">
    <source>
        <dbReference type="EMBL" id="GAA4229436.1"/>
    </source>
</evidence>
<dbReference type="InterPro" id="IPR012951">
    <property type="entry name" value="BBE"/>
</dbReference>
<feature type="domain" description="FAD-binding PCMH-type" evidence="6">
    <location>
        <begin position="45"/>
        <end position="216"/>
    </location>
</feature>
<dbReference type="InterPro" id="IPR016166">
    <property type="entry name" value="FAD-bd_PCMH"/>
</dbReference>
<gene>
    <name evidence="7" type="ORF">GCM10022254_21850</name>
</gene>
<dbReference type="PROSITE" id="PS51387">
    <property type="entry name" value="FAD_PCMH"/>
    <property type="match status" value="1"/>
</dbReference>
<evidence type="ECO:0000256" key="4">
    <source>
        <dbReference type="ARBA" id="ARBA00022827"/>
    </source>
</evidence>
<reference evidence="8" key="1">
    <citation type="journal article" date="2019" name="Int. J. Syst. Evol. Microbiol.">
        <title>The Global Catalogue of Microorganisms (GCM) 10K type strain sequencing project: providing services to taxonomists for standard genome sequencing and annotation.</title>
        <authorList>
            <consortium name="The Broad Institute Genomics Platform"/>
            <consortium name="The Broad Institute Genome Sequencing Center for Infectious Disease"/>
            <person name="Wu L."/>
            <person name="Ma J."/>
        </authorList>
    </citation>
    <scope>NUCLEOTIDE SEQUENCE [LARGE SCALE GENOMIC DNA]</scope>
    <source>
        <strain evidence="8">JCM 17440</strain>
    </source>
</reference>
<protein>
    <submittedName>
        <fullName evidence="7">FAD-binding oxidoreductase</fullName>
    </submittedName>
</protein>
<keyword evidence="3" id="KW-0285">Flavoprotein</keyword>
<dbReference type="Gene3D" id="3.30.465.10">
    <property type="match status" value="1"/>
</dbReference>
<evidence type="ECO:0000259" key="6">
    <source>
        <dbReference type="PROSITE" id="PS51387"/>
    </source>
</evidence>
<keyword evidence="5" id="KW-0560">Oxidoreductase</keyword>
<comment type="similarity">
    <text evidence="2">Belongs to the oxygen-dependent FAD-linked oxidoreductase family.</text>
</comment>
<evidence type="ECO:0000256" key="1">
    <source>
        <dbReference type="ARBA" id="ARBA00001974"/>
    </source>
</evidence>
<accession>A0ABP8BXT9</accession>
<dbReference type="InterPro" id="IPR016167">
    <property type="entry name" value="FAD-bd_PCMH_sub1"/>
</dbReference>
<dbReference type="Gene3D" id="3.40.462.20">
    <property type="match status" value="1"/>
</dbReference>
<comment type="cofactor">
    <cofactor evidence="1">
        <name>FAD</name>
        <dbReference type="ChEBI" id="CHEBI:57692"/>
    </cofactor>
</comment>
<dbReference type="Pfam" id="PF01565">
    <property type="entry name" value="FAD_binding_4"/>
    <property type="match status" value="1"/>
</dbReference>
<dbReference type="InterPro" id="IPR036318">
    <property type="entry name" value="FAD-bd_PCMH-like_sf"/>
</dbReference>
<dbReference type="InterPro" id="IPR016169">
    <property type="entry name" value="FAD-bd_PCMH_sub2"/>
</dbReference>
<evidence type="ECO:0000256" key="2">
    <source>
        <dbReference type="ARBA" id="ARBA00005466"/>
    </source>
</evidence>
<evidence type="ECO:0000256" key="5">
    <source>
        <dbReference type="ARBA" id="ARBA00023002"/>
    </source>
</evidence>
<dbReference type="Proteomes" id="UP001501710">
    <property type="component" value="Unassembled WGS sequence"/>
</dbReference>
<comment type="caution">
    <text evidence="7">The sequence shown here is derived from an EMBL/GenBank/DDBJ whole genome shotgun (WGS) entry which is preliminary data.</text>
</comment>
<keyword evidence="4" id="KW-0274">FAD</keyword>
<dbReference type="InterPro" id="IPR050416">
    <property type="entry name" value="FAD-linked_Oxidoreductase"/>
</dbReference>
<evidence type="ECO:0000313" key="8">
    <source>
        <dbReference type="Proteomes" id="UP001501710"/>
    </source>
</evidence>
<dbReference type="InterPro" id="IPR006094">
    <property type="entry name" value="Oxid_FAD_bind_N"/>
</dbReference>
<organism evidence="7 8">
    <name type="scientific">Actinomadura meridiana</name>
    <dbReference type="NCBI Taxonomy" id="559626"/>
    <lineage>
        <taxon>Bacteria</taxon>
        <taxon>Bacillati</taxon>
        <taxon>Actinomycetota</taxon>
        <taxon>Actinomycetes</taxon>
        <taxon>Streptosporangiales</taxon>
        <taxon>Thermomonosporaceae</taxon>
        <taxon>Actinomadura</taxon>
    </lineage>
</organism>
<dbReference type="PANTHER" id="PTHR42973">
    <property type="entry name" value="BINDING OXIDOREDUCTASE, PUTATIVE (AFU_ORTHOLOGUE AFUA_1G17690)-RELATED"/>
    <property type="match status" value="1"/>
</dbReference>
<sequence length="455" mass="47321">MRIGTIVPMTHTSSRERFSSDLATVAEVLVPGDGGYAESATILFAEGTPDVVVRPRDGAGVAAALRYAADAGLAVTVRSGGHSMAGLSTNDEGMVIDTRRINGVHLLDPSSGRVRIGAGATWGDVAAALRPYGLGLTAGDTAQVGVGGLTLGGGIGWMVRRHGLAIDNLAAVQLVTADGRLIGADAAEHADLFWALRGGGGNFGVAVGFDFIAQPVTTVHYGTITYQADDPRGLIAGWRDLGRDGDENLTTSLSLMPAAPGRPGVVMLTCCYASADGAEADKALRPFRALAPIVSDDIKPMPYADVLEDGSELPPGLRMDVHNTFFSTFDDARIAAVDELFNGGGAAISLRGMGGAVARVGQDATAFAHRDAEVMLAAAFLLPEDAPQDVLAQASHRWSRVSALGCGAYVGFLGSAEPSDVAAAYPTDTYRRLAAVKQRYDPGNVFRRTHNVLPH</sequence>
<proteinExistence type="inferred from homology"/>
<dbReference type="Gene3D" id="3.30.43.10">
    <property type="entry name" value="Uridine Diphospho-n-acetylenolpyruvylglucosamine Reductase, domain 2"/>
    <property type="match status" value="1"/>
</dbReference>
<dbReference type="SUPFAM" id="SSF56176">
    <property type="entry name" value="FAD-binding/transporter-associated domain-like"/>
    <property type="match status" value="1"/>
</dbReference>
<keyword evidence="8" id="KW-1185">Reference proteome</keyword>